<dbReference type="GO" id="GO:0015074">
    <property type="term" value="P:DNA integration"/>
    <property type="evidence" value="ECO:0007669"/>
    <property type="project" value="UniProtKB-KW"/>
</dbReference>
<dbReference type="GO" id="GO:0003677">
    <property type="term" value="F:DNA binding"/>
    <property type="evidence" value="ECO:0007669"/>
    <property type="project" value="UniProtKB-KW"/>
</dbReference>
<evidence type="ECO:0000256" key="2">
    <source>
        <dbReference type="ARBA" id="ARBA00022908"/>
    </source>
</evidence>
<reference evidence="6" key="1">
    <citation type="submission" date="2011-10" db="EMBL/GenBank/DDBJ databases">
        <title>The Genome Sequence of Oxalobacter formigenes HOxBLS.</title>
        <authorList>
            <consortium name="The Broad Institute Genome Sequencing Platform"/>
            <person name="Earl A."/>
            <person name="Ward D."/>
            <person name="Feldgarden M."/>
            <person name="Gevers D."/>
            <person name="Allison M.J."/>
            <person name="Humphrey S."/>
            <person name="Young S.K."/>
            <person name="Zeng Q."/>
            <person name="Gargeya S."/>
            <person name="Fitzgerald M."/>
            <person name="Haas B."/>
            <person name="Abouelleil A."/>
            <person name="Alvarado L."/>
            <person name="Arachchi H.M."/>
            <person name="Berlin A."/>
            <person name="Brown A."/>
            <person name="Chapman S.B."/>
            <person name="Chen Z."/>
            <person name="Dunbar C."/>
            <person name="Freedman E."/>
            <person name="Gearin G."/>
            <person name="Goldberg J."/>
            <person name="Griggs A."/>
            <person name="Gujja S."/>
            <person name="Heiman D."/>
            <person name="Howarth C."/>
            <person name="Larson L."/>
            <person name="Lui A."/>
            <person name="MacDonald P.J.P."/>
            <person name="Montmayeur A."/>
            <person name="Murphy C."/>
            <person name="Neiman D."/>
            <person name="Pearson M."/>
            <person name="Priest M."/>
            <person name="Roberts A."/>
            <person name="Saif S."/>
            <person name="Shea T."/>
            <person name="Shenoy N."/>
            <person name="Sisk P."/>
            <person name="Stolte C."/>
            <person name="Sykes S."/>
            <person name="Wortman J."/>
            <person name="Nusbaum C."/>
            <person name="Birren B."/>
        </authorList>
    </citation>
    <scope>NUCLEOTIDE SEQUENCE [LARGE SCALE GENOMIC DNA]</scope>
    <source>
        <strain evidence="6">HOxBLS</strain>
    </source>
</reference>
<evidence type="ECO:0000259" key="5">
    <source>
        <dbReference type="PROSITE" id="PS51898"/>
    </source>
</evidence>
<dbReference type="Gene3D" id="1.10.150.130">
    <property type="match status" value="1"/>
</dbReference>
<dbReference type="Pfam" id="PF00589">
    <property type="entry name" value="Phage_integrase"/>
    <property type="match status" value="1"/>
</dbReference>
<dbReference type="EMBL" id="ACDP02000029">
    <property type="protein sequence ID" value="EEO27196.1"/>
    <property type="molecule type" value="Genomic_DNA"/>
</dbReference>
<protein>
    <recommendedName>
        <fullName evidence="5">Tyr recombinase domain-containing protein</fullName>
    </recommendedName>
</protein>
<organism evidence="6 7">
    <name type="scientific">Oxalobacter paraformigenes</name>
    <dbReference type="NCBI Taxonomy" id="556268"/>
    <lineage>
        <taxon>Bacteria</taxon>
        <taxon>Pseudomonadati</taxon>
        <taxon>Pseudomonadota</taxon>
        <taxon>Betaproteobacteria</taxon>
        <taxon>Burkholderiales</taxon>
        <taxon>Oxalobacteraceae</taxon>
        <taxon>Oxalobacter</taxon>
    </lineage>
</organism>
<feature type="domain" description="Tyr recombinase" evidence="5">
    <location>
        <begin position="154"/>
        <end position="321"/>
    </location>
</feature>
<sequence>MALYKRGKTYWISFTAPDGKRIRCSAGTSNRQKAQQLFDKLKHEAWNRKYLGIPERHTWDEAALLWIREKTDKKSLKDDVSMLRWLTPFLRSRYLDEITRPMIARIGEIKKAESTPARANRYLSLLRAIFNRAVKIWEWLPKAPTITLYREPKLRVRYLTPEEIRRVFDELPDHQKPIFTFSIMTGLRRSNVLNLRWDQVDFMQDAIIISGNEMKAGKTHVVPMSATVKQILMDQVGKHPQYVFTYRGRRIGDIKTAFRKALKRTGITDYRWHDNRHTWASILIQNGVPLNELQEMGAWNSAEMVKRYAHLSPQKLKENAQVVDNILASAVTTLSQPTRTLKGRNYENSFESGS</sequence>
<dbReference type="InterPro" id="IPR002104">
    <property type="entry name" value="Integrase_catalytic"/>
</dbReference>
<dbReference type="PANTHER" id="PTHR30349:SF64">
    <property type="entry name" value="PROPHAGE INTEGRASE INTD-RELATED"/>
    <property type="match status" value="1"/>
</dbReference>
<gene>
    <name evidence="6" type="ORF">OFAG_00349</name>
</gene>
<dbReference type="Gene3D" id="1.10.443.10">
    <property type="entry name" value="Intergrase catalytic core"/>
    <property type="match status" value="1"/>
</dbReference>
<dbReference type="CDD" id="cd00796">
    <property type="entry name" value="INT_Rci_Hp1_C"/>
    <property type="match status" value="1"/>
</dbReference>
<dbReference type="GO" id="GO:0006310">
    <property type="term" value="P:DNA recombination"/>
    <property type="evidence" value="ECO:0007669"/>
    <property type="project" value="UniProtKB-KW"/>
</dbReference>
<evidence type="ECO:0000313" key="7">
    <source>
        <dbReference type="Proteomes" id="UP000003973"/>
    </source>
</evidence>
<dbReference type="HOGENOM" id="CLU_027562_17_7_4"/>
<evidence type="ECO:0000256" key="3">
    <source>
        <dbReference type="ARBA" id="ARBA00023125"/>
    </source>
</evidence>
<accession>C3X1W0</accession>
<evidence type="ECO:0000313" key="6">
    <source>
        <dbReference type="EMBL" id="EEO27196.1"/>
    </source>
</evidence>
<dbReference type="SUPFAM" id="SSF56349">
    <property type="entry name" value="DNA breaking-rejoining enzymes"/>
    <property type="match status" value="1"/>
</dbReference>
<dbReference type="PANTHER" id="PTHR30349">
    <property type="entry name" value="PHAGE INTEGRASE-RELATED"/>
    <property type="match status" value="1"/>
</dbReference>
<dbReference type="eggNOG" id="COG0582">
    <property type="taxonomic scope" value="Bacteria"/>
</dbReference>
<comment type="similarity">
    <text evidence="1">Belongs to the 'phage' integrase family.</text>
</comment>
<keyword evidence="3" id="KW-0238">DNA-binding</keyword>
<dbReference type="InterPro" id="IPR011010">
    <property type="entry name" value="DNA_brk_join_enz"/>
</dbReference>
<dbReference type="InterPro" id="IPR013762">
    <property type="entry name" value="Integrase-like_cat_sf"/>
</dbReference>
<keyword evidence="2" id="KW-0229">DNA integration</keyword>
<keyword evidence="4" id="KW-0233">DNA recombination</keyword>
<dbReference type="PROSITE" id="PS51898">
    <property type="entry name" value="TYR_RECOMBINASE"/>
    <property type="match status" value="1"/>
</dbReference>
<dbReference type="InterPro" id="IPR010998">
    <property type="entry name" value="Integrase_recombinase_N"/>
</dbReference>
<evidence type="ECO:0000256" key="4">
    <source>
        <dbReference type="ARBA" id="ARBA00023172"/>
    </source>
</evidence>
<evidence type="ECO:0000256" key="1">
    <source>
        <dbReference type="ARBA" id="ARBA00008857"/>
    </source>
</evidence>
<keyword evidence="7" id="KW-1185">Reference proteome</keyword>
<comment type="caution">
    <text evidence="6">The sequence shown here is derived from an EMBL/GenBank/DDBJ whole genome shotgun (WGS) entry which is preliminary data.</text>
</comment>
<name>C3X1W0_9BURK</name>
<dbReference type="Proteomes" id="UP000003973">
    <property type="component" value="Unassembled WGS sequence"/>
</dbReference>
<dbReference type="AlphaFoldDB" id="C3X1W0"/>
<proteinExistence type="inferred from homology"/>
<dbReference type="InterPro" id="IPR050090">
    <property type="entry name" value="Tyrosine_recombinase_XerCD"/>
</dbReference>